<reference evidence="2 3" key="1">
    <citation type="journal article" date="2019" name="Plant Biotechnol. J.">
        <title>The red bayberry genome and genetic basis of sex determination.</title>
        <authorList>
            <person name="Jia H.M."/>
            <person name="Jia H.J."/>
            <person name="Cai Q.L."/>
            <person name="Wang Y."/>
            <person name="Zhao H.B."/>
            <person name="Yang W.F."/>
            <person name="Wang G.Y."/>
            <person name="Li Y.H."/>
            <person name="Zhan D.L."/>
            <person name="Shen Y.T."/>
            <person name="Niu Q.F."/>
            <person name="Chang L."/>
            <person name="Qiu J."/>
            <person name="Zhao L."/>
            <person name="Xie H.B."/>
            <person name="Fu W.Y."/>
            <person name="Jin J."/>
            <person name="Li X.W."/>
            <person name="Jiao Y."/>
            <person name="Zhou C.C."/>
            <person name="Tu T."/>
            <person name="Chai C.Y."/>
            <person name="Gao J.L."/>
            <person name="Fan L.J."/>
            <person name="van de Weg E."/>
            <person name="Wang J.Y."/>
            <person name="Gao Z.S."/>
        </authorList>
    </citation>
    <scope>NUCLEOTIDE SEQUENCE [LARGE SCALE GENOMIC DNA]</scope>
    <source>
        <tissue evidence="2">Leaves</tissue>
    </source>
</reference>
<comment type="caution">
    <text evidence="2">The sequence shown here is derived from an EMBL/GenBank/DDBJ whole genome shotgun (WGS) entry which is preliminary data.</text>
</comment>
<proteinExistence type="predicted"/>
<feature type="signal peptide" evidence="1">
    <location>
        <begin position="1"/>
        <end position="30"/>
    </location>
</feature>
<evidence type="ECO:0000256" key="1">
    <source>
        <dbReference type="SAM" id="SignalP"/>
    </source>
</evidence>
<accession>A0A6A1VI89</accession>
<keyword evidence="1" id="KW-0732">Signal</keyword>
<dbReference type="Proteomes" id="UP000516437">
    <property type="component" value="Chromosome 6"/>
</dbReference>
<gene>
    <name evidence="2" type="ORF">CJ030_MR6G013290</name>
</gene>
<sequence length="130" mass="14392">MKVDNRKGRIYPLAFFSMLLLLRNAYCSDAAFLLTSNSSFGCNGLLDECLIEEELELEFLSLMNPYLSRILGDGKGSPNYENPNDPIFKPCGKPNDPQYAKCIDDIKKKHHGVESKGIYGGRTGSGSPPK</sequence>
<dbReference type="OrthoDB" id="1603256at2759"/>
<dbReference type="AlphaFoldDB" id="A0A6A1VI89"/>
<keyword evidence="3" id="KW-1185">Reference proteome</keyword>
<protein>
    <submittedName>
        <fullName evidence="2">Uncharacterized protein</fullName>
    </submittedName>
</protein>
<feature type="chain" id="PRO_5025522337" evidence="1">
    <location>
        <begin position="31"/>
        <end position="130"/>
    </location>
</feature>
<name>A0A6A1VI89_9ROSI</name>
<evidence type="ECO:0000313" key="2">
    <source>
        <dbReference type="EMBL" id="KAB1211548.1"/>
    </source>
</evidence>
<evidence type="ECO:0000313" key="3">
    <source>
        <dbReference type="Proteomes" id="UP000516437"/>
    </source>
</evidence>
<organism evidence="2 3">
    <name type="scientific">Morella rubra</name>
    <name type="common">Chinese bayberry</name>
    <dbReference type="NCBI Taxonomy" id="262757"/>
    <lineage>
        <taxon>Eukaryota</taxon>
        <taxon>Viridiplantae</taxon>
        <taxon>Streptophyta</taxon>
        <taxon>Embryophyta</taxon>
        <taxon>Tracheophyta</taxon>
        <taxon>Spermatophyta</taxon>
        <taxon>Magnoliopsida</taxon>
        <taxon>eudicotyledons</taxon>
        <taxon>Gunneridae</taxon>
        <taxon>Pentapetalae</taxon>
        <taxon>rosids</taxon>
        <taxon>fabids</taxon>
        <taxon>Fagales</taxon>
        <taxon>Myricaceae</taxon>
        <taxon>Morella</taxon>
    </lineage>
</organism>
<dbReference type="EMBL" id="RXIC02000024">
    <property type="protein sequence ID" value="KAB1211548.1"/>
    <property type="molecule type" value="Genomic_DNA"/>
</dbReference>